<protein>
    <recommendedName>
        <fullName evidence="4">Phage tail tape measure protein</fullName>
    </recommendedName>
</protein>
<accession>A0ABW1IH62</accession>
<feature type="region of interest" description="Disordered" evidence="1">
    <location>
        <begin position="130"/>
        <end position="160"/>
    </location>
</feature>
<dbReference type="Proteomes" id="UP001596250">
    <property type="component" value="Unassembled WGS sequence"/>
</dbReference>
<evidence type="ECO:0008006" key="4">
    <source>
        <dbReference type="Google" id="ProtNLM"/>
    </source>
</evidence>
<sequence length="471" mass="50428">MEEVDTTPIMKNALSAITVMRYLTQGVKTFAKTLDKLVPSLEKSQKKMYQWNIELGFMQIGSRETSDGLTILSNHMAQVNTDADAGIKKFKKLGNAVDQTNRKMNKQRKQQRDSNDASREIEVNSINFPSIGHSEASNADAAGNQSAPAEEPSTGGWESIKSGVLSMGKQAFSSMNQIADYGVEVDRLSQKLGMSQKEFQQWDYVLKRIGTSGEQAAGDIYGLGQMAMEAASGTGDSAELFAKLGVSVTDAGGKLKSQGQLFNETVSALQGIGDVHVRNDLASQLLGSTGEDIIPILNMTTGELKSLKENANVMDKDTIQNSVDFKNSLFDLNQGLFGLTQQLLGPALPFFNQGIQWLLGLLPQVQAVITSIYDFLANNWTWSGGLAGAGAGVGKSGTSVLAETPAGYSAPEVDMGSTITGMTQALGDNTQALNQTKGGGNTFNITVNGSDLTAEQIADKLVPRIERKLFA</sequence>
<evidence type="ECO:0000313" key="2">
    <source>
        <dbReference type="EMBL" id="MFC5985031.1"/>
    </source>
</evidence>
<reference evidence="3" key="1">
    <citation type="journal article" date="2019" name="Int. J. Syst. Evol. Microbiol.">
        <title>The Global Catalogue of Microorganisms (GCM) 10K type strain sequencing project: providing services to taxonomists for standard genome sequencing and annotation.</title>
        <authorList>
            <consortium name="The Broad Institute Genomics Platform"/>
            <consortium name="The Broad Institute Genome Sequencing Center for Infectious Disease"/>
            <person name="Wu L."/>
            <person name="Ma J."/>
        </authorList>
    </citation>
    <scope>NUCLEOTIDE SEQUENCE [LARGE SCALE GENOMIC DNA]</scope>
    <source>
        <strain evidence="3">CCM 8749</strain>
    </source>
</reference>
<gene>
    <name evidence="2" type="ORF">ACFPXP_00725</name>
</gene>
<keyword evidence="3" id="KW-1185">Reference proteome</keyword>
<dbReference type="RefSeq" id="WP_379891481.1">
    <property type="nucleotide sequence ID" value="NZ_CBCSCT010000008.1"/>
</dbReference>
<name>A0ABW1IH62_9BACL</name>
<comment type="caution">
    <text evidence="2">The sequence shown here is derived from an EMBL/GenBank/DDBJ whole genome shotgun (WGS) entry which is preliminary data.</text>
</comment>
<proteinExistence type="predicted"/>
<evidence type="ECO:0000256" key="1">
    <source>
        <dbReference type="SAM" id="MobiDB-lite"/>
    </source>
</evidence>
<organism evidence="2 3">
    <name type="scientific">Marinicrinis lubricantis</name>
    <dbReference type="NCBI Taxonomy" id="2086470"/>
    <lineage>
        <taxon>Bacteria</taxon>
        <taxon>Bacillati</taxon>
        <taxon>Bacillota</taxon>
        <taxon>Bacilli</taxon>
        <taxon>Bacillales</taxon>
        <taxon>Paenibacillaceae</taxon>
    </lineage>
</organism>
<evidence type="ECO:0000313" key="3">
    <source>
        <dbReference type="Proteomes" id="UP001596250"/>
    </source>
</evidence>
<dbReference type="EMBL" id="JBHSQV010000002">
    <property type="protein sequence ID" value="MFC5985031.1"/>
    <property type="molecule type" value="Genomic_DNA"/>
</dbReference>